<dbReference type="PANTHER" id="PTHR42760">
    <property type="entry name" value="SHORT-CHAIN DEHYDROGENASES/REDUCTASES FAMILY MEMBER"/>
    <property type="match status" value="1"/>
</dbReference>
<dbReference type="InterPro" id="IPR020904">
    <property type="entry name" value="Sc_DH/Rdtase_CS"/>
</dbReference>
<dbReference type="PANTHER" id="PTHR42760:SF111">
    <property type="entry name" value="3-OXOACYL-(ACYL-CARRIER-PROTEIN) REDUCTASE (AFU_ORTHOLOGUE AFUA_1G10100)"/>
    <property type="match status" value="1"/>
</dbReference>
<dbReference type="InterPro" id="IPR036291">
    <property type="entry name" value="NAD(P)-bd_dom_sf"/>
</dbReference>
<dbReference type="Gene3D" id="3.40.50.720">
    <property type="entry name" value="NAD(P)-binding Rossmann-like Domain"/>
    <property type="match status" value="1"/>
</dbReference>
<accession>A0A8K0S875</accession>
<organism evidence="6 7">
    <name type="scientific">Fusarium tricinctum</name>
    <dbReference type="NCBI Taxonomy" id="61284"/>
    <lineage>
        <taxon>Eukaryota</taxon>
        <taxon>Fungi</taxon>
        <taxon>Dikarya</taxon>
        <taxon>Ascomycota</taxon>
        <taxon>Pezizomycotina</taxon>
        <taxon>Sordariomycetes</taxon>
        <taxon>Hypocreomycetidae</taxon>
        <taxon>Hypocreales</taxon>
        <taxon>Nectriaceae</taxon>
        <taxon>Fusarium</taxon>
        <taxon>Fusarium tricinctum species complex</taxon>
    </lineage>
</organism>
<dbReference type="SMART" id="SM00822">
    <property type="entry name" value="PKS_KR"/>
    <property type="match status" value="1"/>
</dbReference>
<dbReference type="AlphaFoldDB" id="A0A8K0S875"/>
<keyword evidence="2" id="KW-0521">NADP</keyword>
<dbReference type="GO" id="GO:0016616">
    <property type="term" value="F:oxidoreductase activity, acting on the CH-OH group of donors, NAD or NADP as acceptor"/>
    <property type="evidence" value="ECO:0007669"/>
    <property type="project" value="TreeGrafter"/>
</dbReference>
<dbReference type="CDD" id="cd05233">
    <property type="entry name" value="SDR_c"/>
    <property type="match status" value="1"/>
</dbReference>
<feature type="domain" description="Ketoreductase" evidence="5">
    <location>
        <begin position="8"/>
        <end position="197"/>
    </location>
</feature>
<dbReference type="PRINTS" id="PR00081">
    <property type="entry name" value="GDHRDH"/>
</dbReference>
<dbReference type="SUPFAM" id="SSF51735">
    <property type="entry name" value="NAD(P)-binding Rossmann-fold domains"/>
    <property type="match status" value="1"/>
</dbReference>
<evidence type="ECO:0000256" key="2">
    <source>
        <dbReference type="ARBA" id="ARBA00022857"/>
    </source>
</evidence>
<comment type="similarity">
    <text evidence="1 4">Belongs to the short-chain dehydrogenases/reductases (SDR) family.</text>
</comment>
<dbReference type="Proteomes" id="UP000813427">
    <property type="component" value="Unassembled WGS sequence"/>
</dbReference>
<dbReference type="GO" id="GO:0048038">
    <property type="term" value="F:quinone binding"/>
    <property type="evidence" value="ECO:0007669"/>
    <property type="project" value="TreeGrafter"/>
</dbReference>
<evidence type="ECO:0000256" key="4">
    <source>
        <dbReference type="RuleBase" id="RU000363"/>
    </source>
</evidence>
<evidence type="ECO:0000256" key="1">
    <source>
        <dbReference type="ARBA" id="ARBA00006484"/>
    </source>
</evidence>
<dbReference type="InterPro" id="IPR057326">
    <property type="entry name" value="KR_dom"/>
</dbReference>
<name>A0A8K0S875_9HYPO</name>
<dbReference type="InterPro" id="IPR002347">
    <property type="entry name" value="SDR_fam"/>
</dbReference>
<dbReference type="Pfam" id="PF00106">
    <property type="entry name" value="adh_short"/>
    <property type="match status" value="1"/>
</dbReference>
<keyword evidence="7" id="KW-1185">Reference proteome</keyword>
<protein>
    <recommendedName>
        <fullName evidence="5">Ketoreductase domain-containing protein</fullName>
    </recommendedName>
</protein>
<dbReference type="PROSITE" id="PS00061">
    <property type="entry name" value="ADH_SHORT"/>
    <property type="match status" value="1"/>
</dbReference>
<evidence type="ECO:0000259" key="5">
    <source>
        <dbReference type="SMART" id="SM00822"/>
    </source>
</evidence>
<dbReference type="FunFam" id="3.40.50.720:FF:000374">
    <property type="entry name" value="3-oxoacyl-(Acyl-carrier-protein) reductase"/>
    <property type="match status" value="1"/>
</dbReference>
<dbReference type="GO" id="GO:0006633">
    <property type="term" value="P:fatty acid biosynthetic process"/>
    <property type="evidence" value="ECO:0007669"/>
    <property type="project" value="TreeGrafter"/>
</dbReference>
<dbReference type="EMBL" id="JAGPXF010000001">
    <property type="protein sequence ID" value="KAH7261955.1"/>
    <property type="molecule type" value="Genomic_DNA"/>
</dbReference>
<evidence type="ECO:0000313" key="6">
    <source>
        <dbReference type="EMBL" id="KAH7261955.1"/>
    </source>
</evidence>
<proteinExistence type="inferred from homology"/>
<comment type="caution">
    <text evidence="6">The sequence shown here is derived from an EMBL/GenBank/DDBJ whole genome shotgun (WGS) entry which is preliminary data.</text>
</comment>
<sequence length="463" mass="49372">MALPLTGKLAIVTGASRGIGLAITKALAARGANLVLAYTSAKSADSTASLASELSSKHSIKVVPVQADLGVPTGPASLISQAAEAFHPLRIDILVNNAGVAHNNKLPDITVDDFTTSFNVNVMGPMLLVQAAQPYLPNDRSGRIINLSSVSASLGFVGQSVYGGTKAALEAMTRTWARELSENATVNAINPGPVRSEMYSRNSDEFKQLIKPFIQNAPLMAARAGVDDPEIVEEAKTAGGRAGEADEIAGIVAMLASPESAWCTGQVICANGNWAVTQILPNSFTRQVSTHLQIHTESRLILILKNQTRDIMETRQADTSDPFEDVLNLEERFYSEGYQQGIKDGVQAGRIEGRSFGMQKGFEKFLESGRLASKAIVWANRMPPKDSASSSGDACTLPALPRNARLEKNINTLYALVEPDTLSTENSDEAVQDFDDRVKRAQGKAKIIEKMVGSAGKETSGAS</sequence>
<reference evidence="6" key="1">
    <citation type="journal article" date="2021" name="Nat. Commun.">
        <title>Genetic determinants of endophytism in the Arabidopsis root mycobiome.</title>
        <authorList>
            <person name="Mesny F."/>
            <person name="Miyauchi S."/>
            <person name="Thiergart T."/>
            <person name="Pickel B."/>
            <person name="Atanasova L."/>
            <person name="Karlsson M."/>
            <person name="Huettel B."/>
            <person name="Barry K.W."/>
            <person name="Haridas S."/>
            <person name="Chen C."/>
            <person name="Bauer D."/>
            <person name="Andreopoulos W."/>
            <person name="Pangilinan J."/>
            <person name="LaButti K."/>
            <person name="Riley R."/>
            <person name="Lipzen A."/>
            <person name="Clum A."/>
            <person name="Drula E."/>
            <person name="Henrissat B."/>
            <person name="Kohler A."/>
            <person name="Grigoriev I.V."/>
            <person name="Martin F.M."/>
            <person name="Hacquard S."/>
        </authorList>
    </citation>
    <scope>NUCLEOTIDE SEQUENCE</scope>
    <source>
        <strain evidence="6">MPI-SDFR-AT-0068</strain>
    </source>
</reference>
<keyword evidence="3" id="KW-0560">Oxidoreductase</keyword>
<dbReference type="OrthoDB" id="48036at2759"/>
<gene>
    <name evidence="6" type="ORF">BKA59DRAFT_497872</name>
</gene>
<dbReference type="PRINTS" id="PR00080">
    <property type="entry name" value="SDRFAMILY"/>
</dbReference>
<dbReference type="InterPro" id="IPR019191">
    <property type="entry name" value="Essential_protein_Yae1_N"/>
</dbReference>
<dbReference type="Pfam" id="PF09811">
    <property type="entry name" value="Yae1_N"/>
    <property type="match status" value="1"/>
</dbReference>
<evidence type="ECO:0000256" key="3">
    <source>
        <dbReference type="ARBA" id="ARBA00023002"/>
    </source>
</evidence>
<evidence type="ECO:0000313" key="7">
    <source>
        <dbReference type="Proteomes" id="UP000813427"/>
    </source>
</evidence>